<evidence type="ECO:0000259" key="1">
    <source>
        <dbReference type="PROSITE" id="PS51184"/>
    </source>
</evidence>
<dbReference type="GeneID" id="80909840"/>
<accession>A0A9W8XPJ6</accession>
<dbReference type="SUPFAM" id="SSF51197">
    <property type="entry name" value="Clavaminate synthase-like"/>
    <property type="match status" value="1"/>
</dbReference>
<dbReference type="PANTHER" id="PTHR12461:SF105">
    <property type="entry name" value="HYPOXIA-INDUCIBLE FACTOR 1-ALPHA INHIBITOR"/>
    <property type="match status" value="1"/>
</dbReference>
<dbReference type="Gene3D" id="2.60.120.650">
    <property type="entry name" value="Cupin"/>
    <property type="match status" value="1"/>
</dbReference>
<proteinExistence type="predicted"/>
<dbReference type="PANTHER" id="PTHR12461">
    <property type="entry name" value="HYPOXIA-INDUCIBLE FACTOR 1 ALPHA INHIBITOR-RELATED"/>
    <property type="match status" value="1"/>
</dbReference>
<feature type="domain" description="JmjC" evidence="1">
    <location>
        <begin position="126"/>
        <end position="293"/>
    </location>
</feature>
<dbReference type="PROSITE" id="PS51184">
    <property type="entry name" value="JMJC"/>
    <property type="match status" value="1"/>
</dbReference>
<evidence type="ECO:0000313" key="2">
    <source>
        <dbReference type="EMBL" id="KAJ4354573.1"/>
    </source>
</evidence>
<dbReference type="InterPro" id="IPR041667">
    <property type="entry name" value="Cupin_8"/>
</dbReference>
<name>A0A9W8XPJ6_9PLEO</name>
<dbReference type="InterPro" id="IPR003347">
    <property type="entry name" value="JmjC_dom"/>
</dbReference>
<sequence>MLGRRTALRIALSSRPFSQSIRFPPAKRFDGDCADVKSLDLSEPTVFPKQFTDIPAIKKWFTSVDCPTDHGVYYIPKTSYLGRHSSLMVPLEYTRYRHNGDDVRTAKSISTFECIQAPLSLLLSHISSEDYSQQLYLAQCSLDDLPSELKHDLPAPELITHLGRGDVYASSIWMGRPPTSTPLHRDPNPNLFVQLVGKKVIRLMKPKQGRFLYDRLRTEMGHAHLRGEEMMVGEERDRLQDAIWNEKEINGVSASGVEARLEGGDGLYIPLGWWHAVESIGTHTNASVNWWFR</sequence>
<evidence type="ECO:0000313" key="3">
    <source>
        <dbReference type="Proteomes" id="UP001140513"/>
    </source>
</evidence>
<dbReference type="SMART" id="SM00558">
    <property type="entry name" value="JmjC"/>
    <property type="match status" value="1"/>
</dbReference>
<gene>
    <name evidence="2" type="ORF">N0V89_006310</name>
</gene>
<dbReference type="Pfam" id="PF13621">
    <property type="entry name" value="Cupin_8"/>
    <property type="match status" value="1"/>
</dbReference>
<dbReference type="OrthoDB" id="263283at2759"/>
<dbReference type="RefSeq" id="XP_056072347.1">
    <property type="nucleotide sequence ID" value="XM_056215080.1"/>
</dbReference>
<reference evidence="2" key="1">
    <citation type="submission" date="2022-10" db="EMBL/GenBank/DDBJ databases">
        <title>Tapping the CABI collections for fungal endophytes: first genome assemblies for Collariella, Neodidymelliopsis, Ascochyta clinopodiicola, Didymella pomorum, Didymosphaeria variabile, Neocosmospora piperis and Neocucurbitaria cava.</title>
        <authorList>
            <person name="Hill R."/>
        </authorList>
    </citation>
    <scope>NUCLEOTIDE SEQUENCE</scope>
    <source>
        <strain evidence="2">IMI 356815</strain>
    </source>
</reference>
<organism evidence="2 3">
    <name type="scientific">Didymosphaeria variabile</name>
    <dbReference type="NCBI Taxonomy" id="1932322"/>
    <lineage>
        <taxon>Eukaryota</taxon>
        <taxon>Fungi</taxon>
        <taxon>Dikarya</taxon>
        <taxon>Ascomycota</taxon>
        <taxon>Pezizomycotina</taxon>
        <taxon>Dothideomycetes</taxon>
        <taxon>Pleosporomycetidae</taxon>
        <taxon>Pleosporales</taxon>
        <taxon>Massarineae</taxon>
        <taxon>Didymosphaeriaceae</taxon>
        <taxon>Didymosphaeria</taxon>
    </lineage>
</organism>
<dbReference type="Proteomes" id="UP001140513">
    <property type="component" value="Unassembled WGS sequence"/>
</dbReference>
<comment type="caution">
    <text evidence="2">The sequence shown here is derived from an EMBL/GenBank/DDBJ whole genome shotgun (WGS) entry which is preliminary data.</text>
</comment>
<keyword evidence="3" id="KW-1185">Reference proteome</keyword>
<dbReference type="AlphaFoldDB" id="A0A9W8XPJ6"/>
<dbReference type="EMBL" id="JAPEUX010000004">
    <property type="protein sequence ID" value="KAJ4354573.1"/>
    <property type="molecule type" value="Genomic_DNA"/>
</dbReference>
<protein>
    <recommendedName>
        <fullName evidence="1">JmjC domain-containing protein</fullName>
    </recommendedName>
</protein>